<feature type="compositionally biased region" description="Low complexity" evidence="1">
    <location>
        <begin position="248"/>
        <end position="258"/>
    </location>
</feature>
<feature type="compositionally biased region" description="Basic and acidic residues" evidence="1">
    <location>
        <begin position="540"/>
        <end position="560"/>
    </location>
</feature>
<feature type="compositionally biased region" description="Basic and acidic residues" evidence="1">
    <location>
        <begin position="28"/>
        <end position="44"/>
    </location>
</feature>
<feature type="region of interest" description="Disordered" evidence="1">
    <location>
        <begin position="1"/>
        <end position="52"/>
    </location>
</feature>
<name>A0A2S4Q225_9PEZI</name>
<proteinExistence type="predicted"/>
<reference evidence="2 3" key="1">
    <citation type="submission" date="2017-10" db="EMBL/GenBank/DDBJ databases">
        <title>Development of genomic resources for the powdery mildew, Erysiphe pulchra.</title>
        <authorList>
            <person name="Wadl P.A."/>
            <person name="Mack B.M."/>
            <person name="Moore G."/>
            <person name="Beltz S.B."/>
        </authorList>
    </citation>
    <scope>NUCLEOTIDE SEQUENCE [LARGE SCALE GENOMIC DNA]</scope>
    <source>
        <strain evidence="2">Cflorida</strain>
    </source>
</reference>
<dbReference type="OrthoDB" id="5407645at2759"/>
<feature type="compositionally biased region" description="Polar residues" evidence="1">
    <location>
        <begin position="348"/>
        <end position="362"/>
    </location>
</feature>
<comment type="caution">
    <text evidence="2">The sequence shown here is derived from an EMBL/GenBank/DDBJ whole genome shotgun (WGS) entry which is preliminary data.</text>
</comment>
<dbReference type="EMBL" id="PEDP01000009">
    <property type="protein sequence ID" value="POS88332.1"/>
    <property type="molecule type" value="Genomic_DNA"/>
</dbReference>
<evidence type="ECO:0008006" key="4">
    <source>
        <dbReference type="Google" id="ProtNLM"/>
    </source>
</evidence>
<feature type="compositionally biased region" description="Basic and acidic residues" evidence="1">
    <location>
        <begin position="102"/>
        <end position="120"/>
    </location>
</feature>
<dbReference type="STRING" id="225359.A0A2S4Q225"/>
<feature type="region of interest" description="Disordered" evidence="1">
    <location>
        <begin position="399"/>
        <end position="442"/>
    </location>
</feature>
<feature type="compositionally biased region" description="Basic and acidic residues" evidence="1">
    <location>
        <begin position="496"/>
        <end position="515"/>
    </location>
</feature>
<feature type="region of interest" description="Disordered" evidence="1">
    <location>
        <begin position="207"/>
        <end position="258"/>
    </location>
</feature>
<feature type="compositionally biased region" description="Basic residues" evidence="1">
    <location>
        <begin position="406"/>
        <end position="419"/>
    </location>
</feature>
<feature type="region of interest" description="Disordered" evidence="1">
    <location>
        <begin position="459"/>
        <end position="573"/>
    </location>
</feature>
<organism evidence="2 3">
    <name type="scientific">Erysiphe pulchra</name>
    <dbReference type="NCBI Taxonomy" id="225359"/>
    <lineage>
        <taxon>Eukaryota</taxon>
        <taxon>Fungi</taxon>
        <taxon>Dikarya</taxon>
        <taxon>Ascomycota</taxon>
        <taxon>Pezizomycotina</taxon>
        <taxon>Leotiomycetes</taxon>
        <taxon>Erysiphales</taxon>
        <taxon>Erysiphaceae</taxon>
        <taxon>Erysiphe</taxon>
    </lineage>
</organism>
<feature type="region of interest" description="Disordered" evidence="1">
    <location>
        <begin position="348"/>
        <end position="381"/>
    </location>
</feature>
<keyword evidence="3" id="KW-1185">Reference proteome</keyword>
<feature type="compositionally biased region" description="Basic residues" evidence="1">
    <location>
        <begin position="363"/>
        <end position="375"/>
    </location>
</feature>
<evidence type="ECO:0000313" key="2">
    <source>
        <dbReference type="EMBL" id="POS88332.1"/>
    </source>
</evidence>
<feature type="compositionally biased region" description="Basic residues" evidence="1">
    <location>
        <begin position="561"/>
        <end position="573"/>
    </location>
</feature>
<evidence type="ECO:0000256" key="1">
    <source>
        <dbReference type="SAM" id="MobiDB-lite"/>
    </source>
</evidence>
<dbReference type="Proteomes" id="UP000237438">
    <property type="component" value="Unassembled WGS sequence"/>
</dbReference>
<evidence type="ECO:0000313" key="3">
    <source>
        <dbReference type="Proteomes" id="UP000237438"/>
    </source>
</evidence>
<feature type="region of interest" description="Disordered" evidence="1">
    <location>
        <begin position="97"/>
        <end position="140"/>
    </location>
</feature>
<sequence>MSTIPNVKSPPQHQFRQDHSQRGHHGRKIDDYPHTPYPESEHSHSFQNLENINIPRCDSSELSVEEIMREFSPPRAEPYQPYHKSWYTLDFQSPTRSNMDPSLHENYEKEKDSHPSEEKFKNHHDRKSFTSFKSSEPKDRSLSRNQILLAAIGGAALAIGGKQLWDRRKPKSQTTLSPVHMAAVGVAGALAGYEGAEIYSSFVKKEGKPQKIHVSGESRSGDRHRKYYSKSQDDVKSRRSRSRHRSSSNDSTDLSSIDSDYYDEKSAVKRRSRDSLNSITQLQQLAKTALIAGAAEALRVRKEPGKWSGDKGKRVLTAAIGASAIDAVAEESGKHHILETIMRGLTSNRLVNGQRTQLTNRSGKSKNHHRSRSRNSNKDLTTSIATLVTAGVGALAGKKLIERSRSRSRTTRSRRRHRSPSLLSSSDSSIERNHRLKHQRSKSIVDIARKGLSVLGLSETKEYEGHRTNNSRQKSHPSESDTDSSWIRSNRHYKVHRDGTKSYRHDNKIKPDEHSKSKRGGNSCASSHRNSNRIKHKDKKNSTDSDSHYSSRTSTEDEKHRANKRRTKGKREV</sequence>
<feature type="compositionally biased region" description="Basic residues" evidence="1">
    <location>
        <begin position="530"/>
        <end position="539"/>
    </location>
</feature>
<gene>
    <name evidence="2" type="ORF">EPUL_000740</name>
</gene>
<feature type="compositionally biased region" description="Basic and acidic residues" evidence="1">
    <location>
        <begin position="207"/>
        <end position="221"/>
    </location>
</feature>
<dbReference type="AlphaFoldDB" id="A0A2S4Q225"/>
<accession>A0A2S4Q225</accession>
<protein>
    <recommendedName>
        <fullName evidence="4">DUF3824 domain-containing protein</fullName>
    </recommendedName>
</protein>
<feature type="compositionally biased region" description="Polar residues" evidence="1">
    <location>
        <begin position="1"/>
        <end position="14"/>
    </location>
</feature>